<gene>
    <name evidence="1" type="ORF">PBT88_16715</name>
</gene>
<reference evidence="1 2" key="1">
    <citation type="submission" date="2022-12" db="EMBL/GenBank/DDBJ databases">
        <title>Sphingomonas abieness sp. nov., an endophytic bacterium isolated from Abies koreana.</title>
        <authorList>
            <person name="Jiang L."/>
            <person name="Lee J."/>
        </authorList>
    </citation>
    <scope>NUCLEOTIDE SEQUENCE [LARGE SCALE GENOMIC DNA]</scope>
    <source>
        <strain evidence="2">PAMB 00755</strain>
    </source>
</reference>
<dbReference type="InterPro" id="IPR010870">
    <property type="entry name" value="Porin_O/P"/>
</dbReference>
<evidence type="ECO:0000313" key="2">
    <source>
        <dbReference type="Proteomes" id="UP001210865"/>
    </source>
</evidence>
<accession>A0ABY7NJS3</accession>
<protein>
    <submittedName>
        <fullName evidence="1">Porin</fullName>
    </submittedName>
</protein>
<dbReference type="Pfam" id="PF07396">
    <property type="entry name" value="Porin_O_P"/>
    <property type="match status" value="1"/>
</dbReference>
<dbReference type="Proteomes" id="UP001210865">
    <property type="component" value="Chromosome"/>
</dbReference>
<evidence type="ECO:0000313" key="1">
    <source>
        <dbReference type="EMBL" id="WBO21792.1"/>
    </source>
</evidence>
<dbReference type="SUPFAM" id="SSF56935">
    <property type="entry name" value="Porins"/>
    <property type="match status" value="1"/>
</dbReference>
<name>A0ABY7NJS3_9SPHN</name>
<dbReference type="Gene3D" id="2.40.160.10">
    <property type="entry name" value="Porin"/>
    <property type="match status" value="1"/>
</dbReference>
<dbReference type="RefSeq" id="WP_270076440.1">
    <property type="nucleotide sequence ID" value="NZ_CP115174.1"/>
</dbReference>
<dbReference type="InterPro" id="IPR023614">
    <property type="entry name" value="Porin_dom_sf"/>
</dbReference>
<sequence>MASAANAAPTIVATTSPAEAVPGMGAAPVFKAAGGQVTFHPRGRILLDFSATSGSNVAARNYAATGARAIRIGADGTVGDHFAYLMEADLSGANAQVLNAYVAWRFDTTGKVRKELRVGNLFADRGVEGATAVDAVPFMQRNLVADAVLPRAGFYGVGVQSRISGDDWHATLSVTGDPLDANSSMRDSWTVSARAHWDGIGDADRFVHLGAWGFAERLDPGVDSLSRSLDIGGRLNTALRIPSGPLLGARSSEGFGGELGAIAGPFWVMGEAGERRFQMRDGSDPDVTAWSIGGGYTIFGGRAPYDRRSGSFIRPPIARSVLAGGAGALELVGRYERLDYDRLIAAGSGREITIGANWYLTQYLRLMGNLVFWHIDVPGARPDDGHTGTMRMELVF</sequence>
<organism evidence="1 2">
    <name type="scientific">Sphingomonas abietis</name>
    <dbReference type="NCBI Taxonomy" id="3012344"/>
    <lineage>
        <taxon>Bacteria</taxon>
        <taxon>Pseudomonadati</taxon>
        <taxon>Pseudomonadota</taxon>
        <taxon>Alphaproteobacteria</taxon>
        <taxon>Sphingomonadales</taxon>
        <taxon>Sphingomonadaceae</taxon>
        <taxon>Sphingomonas</taxon>
    </lineage>
</organism>
<dbReference type="EMBL" id="CP115174">
    <property type="protein sequence ID" value="WBO21792.1"/>
    <property type="molecule type" value="Genomic_DNA"/>
</dbReference>
<proteinExistence type="predicted"/>
<keyword evidence="2" id="KW-1185">Reference proteome</keyword>